<comment type="caution">
    <text evidence="2">The sequence shown here is derived from an EMBL/GenBank/DDBJ whole genome shotgun (WGS) entry which is preliminary data.</text>
</comment>
<feature type="domain" description="GerMN" evidence="1">
    <location>
        <begin position="59"/>
        <end position="144"/>
    </location>
</feature>
<dbReference type="Pfam" id="PF10646">
    <property type="entry name" value="Germane"/>
    <property type="match status" value="2"/>
</dbReference>
<evidence type="ECO:0000313" key="2">
    <source>
        <dbReference type="EMBL" id="MCP1102285.1"/>
    </source>
</evidence>
<evidence type="ECO:0000259" key="1">
    <source>
        <dbReference type="SMART" id="SM00909"/>
    </source>
</evidence>
<name>A0ABT1E8X9_9FIRM</name>
<reference evidence="2 3" key="1">
    <citation type="journal article" date="2022" name="Genome Biol. Evol.">
        <title>Host diet, physiology and behaviors set the stage for Lachnospiraceae cladogenesis.</title>
        <authorList>
            <person name="Vera-Ponce De Leon A."/>
            <person name="Schneider M."/>
            <person name="Jahnes B.C."/>
            <person name="Sadowski V."/>
            <person name="Camuy-Velez L.A."/>
            <person name="Duan J."/>
            <person name="Sabree Z.L."/>
        </authorList>
    </citation>
    <scope>NUCLEOTIDE SEQUENCE [LARGE SCALE GENOMIC DNA]</scope>
    <source>
        <strain evidence="2 3">PAL113</strain>
    </source>
</reference>
<dbReference type="RefSeq" id="WP_262066069.1">
    <property type="nucleotide sequence ID" value="NZ_JAMXOD010000009.1"/>
</dbReference>
<organism evidence="2 3">
    <name type="scientific">Aequitasia blattaphilus</name>
    <dbReference type="NCBI Taxonomy" id="2949332"/>
    <lineage>
        <taxon>Bacteria</taxon>
        <taxon>Bacillati</taxon>
        <taxon>Bacillota</taxon>
        <taxon>Clostridia</taxon>
        <taxon>Lachnospirales</taxon>
        <taxon>Lachnospiraceae</taxon>
        <taxon>Aequitasia</taxon>
    </lineage>
</organism>
<accession>A0ABT1E8X9</accession>
<dbReference type="Proteomes" id="UP001523566">
    <property type="component" value="Unassembled WGS sequence"/>
</dbReference>
<gene>
    <name evidence="2" type="ORF">NK125_07675</name>
</gene>
<dbReference type="InterPro" id="IPR019606">
    <property type="entry name" value="GerMN"/>
</dbReference>
<keyword evidence="3" id="KW-1185">Reference proteome</keyword>
<proteinExistence type="predicted"/>
<dbReference type="SMART" id="SM00909">
    <property type="entry name" value="Germane"/>
    <property type="match status" value="2"/>
</dbReference>
<protein>
    <submittedName>
        <fullName evidence="2">GerMN domain-containing protein</fullName>
    </submittedName>
</protein>
<sequence length="305" mass="34278">MKRKSVIFLLVICIFLLGGCKDRGIPQGEGPFLYFQNTEGTNLMKEKYTFKKGSPLSQIREGLEKLKENPENEDYISVFTKDVSIQKEAFEEGIAKLYFSDKYNKLSKTQEVLLRSAIVQTLTQLDEVKGVEFVVGEKPLSDSKGVEIGVMKGEDFVQNIGSSIHSAEKANLTIFYGNEQGEKLVQKNISVRYNSNMSLEELVIQQLIKGPRSKNALKTIPQDTNLLSITTKENTCYINFNEGFLNNPLQINPEISIYSIVNSIIENHLAEKVQISVNGETNVSYQGVVDLSKPFSLNMEKVEGR</sequence>
<feature type="domain" description="GerMN" evidence="1">
    <location>
        <begin position="200"/>
        <end position="286"/>
    </location>
</feature>
<dbReference type="PROSITE" id="PS51257">
    <property type="entry name" value="PROKAR_LIPOPROTEIN"/>
    <property type="match status" value="1"/>
</dbReference>
<dbReference type="EMBL" id="JAMZFW010000009">
    <property type="protein sequence ID" value="MCP1102285.1"/>
    <property type="molecule type" value="Genomic_DNA"/>
</dbReference>
<evidence type="ECO:0000313" key="3">
    <source>
        <dbReference type="Proteomes" id="UP001523566"/>
    </source>
</evidence>